<protein>
    <submittedName>
        <fullName evidence="1">Uncharacterized protein</fullName>
    </submittedName>
</protein>
<proteinExistence type="predicted"/>
<dbReference type="AlphaFoldDB" id="A0A5D0RQC6"/>
<name>A0A5D0RQC6_9RHOB</name>
<dbReference type="Proteomes" id="UP000322080">
    <property type="component" value="Unassembled WGS sequence"/>
</dbReference>
<dbReference type="RefSeq" id="WP_148376389.1">
    <property type="nucleotide sequence ID" value="NZ_VSIY01000003.1"/>
</dbReference>
<reference evidence="1 2" key="1">
    <citation type="submission" date="2019-08" db="EMBL/GenBank/DDBJ databases">
        <title>Identification of a novel species of the genus Boseongicola.</title>
        <authorList>
            <person name="Zhang X.-Q."/>
        </authorList>
    </citation>
    <scope>NUCLEOTIDE SEQUENCE [LARGE SCALE GENOMIC DNA]</scope>
    <source>
        <strain evidence="1 2">HY14</strain>
    </source>
</reference>
<evidence type="ECO:0000313" key="2">
    <source>
        <dbReference type="Proteomes" id="UP000322080"/>
    </source>
</evidence>
<organism evidence="1 2">
    <name type="scientific">Maritimibacter fusiformis</name>
    <dbReference type="NCBI Taxonomy" id="2603819"/>
    <lineage>
        <taxon>Bacteria</taxon>
        <taxon>Pseudomonadati</taxon>
        <taxon>Pseudomonadota</taxon>
        <taxon>Alphaproteobacteria</taxon>
        <taxon>Rhodobacterales</taxon>
        <taxon>Roseobacteraceae</taxon>
        <taxon>Maritimibacter</taxon>
    </lineage>
</organism>
<gene>
    <name evidence="1" type="ORF">FVF75_03740</name>
</gene>
<accession>A0A5D0RQC6</accession>
<dbReference type="EMBL" id="VSIY01000003">
    <property type="protein sequence ID" value="TYB83299.1"/>
    <property type="molecule type" value="Genomic_DNA"/>
</dbReference>
<evidence type="ECO:0000313" key="1">
    <source>
        <dbReference type="EMBL" id="TYB83299.1"/>
    </source>
</evidence>
<comment type="caution">
    <text evidence="1">The sequence shown here is derived from an EMBL/GenBank/DDBJ whole genome shotgun (WGS) entry which is preliminary data.</text>
</comment>
<sequence>MELDIGYPLESCANTIPPRSDAQLSFNCAQLSFSITRWAGGFDSMSQGVSAPATLAYIGDNSRFEG</sequence>
<keyword evidence="2" id="KW-1185">Reference proteome</keyword>